<dbReference type="PROSITE" id="PS00211">
    <property type="entry name" value="ABC_TRANSPORTER_1"/>
    <property type="match status" value="1"/>
</dbReference>
<dbReference type="InterPro" id="IPR027417">
    <property type="entry name" value="P-loop_NTPase"/>
</dbReference>
<keyword evidence="8" id="KW-0046">Antibiotic resistance</keyword>
<dbReference type="FunFam" id="3.40.50.300:FF:000589">
    <property type="entry name" value="ABC transporter, ATP-binding subunit"/>
    <property type="match status" value="1"/>
</dbReference>
<evidence type="ECO:0000256" key="6">
    <source>
        <dbReference type="ARBA" id="ARBA00022967"/>
    </source>
</evidence>
<evidence type="ECO:0000256" key="5">
    <source>
        <dbReference type="ARBA" id="ARBA00022840"/>
    </source>
</evidence>
<evidence type="ECO:0000256" key="2">
    <source>
        <dbReference type="ARBA" id="ARBA00022448"/>
    </source>
</evidence>
<reference evidence="10" key="2">
    <citation type="submission" date="2020-09" db="EMBL/GenBank/DDBJ databases">
        <authorList>
            <person name="Sun Q."/>
            <person name="Zhou Y."/>
        </authorList>
    </citation>
    <scope>NUCLEOTIDE SEQUENCE</scope>
    <source>
        <strain evidence="10">CGMCC 4.5737</strain>
    </source>
</reference>
<organism evidence="10 11">
    <name type="scientific">Longimycelium tulufanense</name>
    <dbReference type="NCBI Taxonomy" id="907463"/>
    <lineage>
        <taxon>Bacteria</taxon>
        <taxon>Bacillati</taxon>
        <taxon>Actinomycetota</taxon>
        <taxon>Actinomycetes</taxon>
        <taxon>Pseudonocardiales</taxon>
        <taxon>Pseudonocardiaceae</taxon>
        <taxon>Longimycelium</taxon>
    </lineage>
</organism>
<dbReference type="SUPFAM" id="SSF52540">
    <property type="entry name" value="P-loop containing nucleoside triphosphate hydrolases"/>
    <property type="match status" value="1"/>
</dbReference>
<reference evidence="10" key="1">
    <citation type="journal article" date="2014" name="Int. J. Syst. Evol. Microbiol.">
        <title>Complete genome sequence of Corynebacterium casei LMG S-19264T (=DSM 44701T), isolated from a smear-ripened cheese.</title>
        <authorList>
            <consortium name="US DOE Joint Genome Institute (JGI-PGF)"/>
            <person name="Walter F."/>
            <person name="Albersmeier A."/>
            <person name="Kalinowski J."/>
            <person name="Ruckert C."/>
        </authorList>
    </citation>
    <scope>NUCLEOTIDE SEQUENCE</scope>
    <source>
        <strain evidence="10">CGMCC 4.5737</strain>
    </source>
</reference>
<dbReference type="AlphaFoldDB" id="A0A8J3FUY3"/>
<dbReference type="InterPro" id="IPR017871">
    <property type="entry name" value="ABC_transporter-like_CS"/>
</dbReference>
<dbReference type="Gene3D" id="3.40.50.300">
    <property type="entry name" value="P-loop containing nucleotide triphosphate hydrolases"/>
    <property type="match status" value="1"/>
</dbReference>
<dbReference type="GO" id="GO:0046677">
    <property type="term" value="P:response to antibiotic"/>
    <property type="evidence" value="ECO:0007669"/>
    <property type="project" value="UniProtKB-KW"/>
</dbReference>
<evidence type="ECO:0000313" key="10">
    <source>
        <dbReference type="EMBL" id="GGM63259.1"/>
    </source>
</evidence>
<dbReference type="GO" id="GO:0005886">
    <property type="term" value="C:plasma membrane"/>
    <property type="evidence" value="ECO:0007669"/>
    <property type="project" value="UniProtKB-SubCell"/>
</dbReference>
<accession>A0A8J3FUY3</accession>
<evidence type="ECO:0000256" key="8">
    <source>
        <dbReference type="ARBA" id="ARBA00023251"/>
    </source>
</evidence>
<comment type="caution">
    <text evidence="10">The sequence shown here is derived from an EMBL/GenBank/DDBJ whole genome shotgun (WGS) entry which is preliminary data.</text>
</comment>
<proteinExistence type="predicted"/>
<keyword evidence="2" id="KW-0813">Transport</keyword>
<dbReference type="Pfam" id="PF00005">
    <property type="entry name" value="ABC_tran"/>
    <property type="match status" value="1"/>
</dbReference>
<dbReference type="InterPro" id="IPR003439">
    <property type="entry name" value="ABC_transporter-like_ATP-bd"/>
</dbReference>
<dbReference type="EMBL" id="BMMK01000017">
    <property type="protein sequence ID" value="GGM63259.1"/>
    <property type="molecule type" value="Genomic_DNA"/>
</dbReference>
<sequence>MITLTIDAGEGAHVRHPAGDDIGLPVVSRNADHHPAVEVSGLVKRYGSTTAVDAVDLRLPRGRVLALLGPNGAGKTTTVEVCEGFLRPDAGRVRVLGLDPVADVERLRPRVGVMPQGGGAYPGVRADEMLRLVAACAAHPLDPDWLLATLGLDAVRRTPFKRLSGGQQQRLSLACALVGRPELVFLDEPTAGMDPQARRLVWEVVAALRADGVSVLLTTHLMDEAETLADHVVIIDRGRVVAEGSPEALTSETADRQLRFRARPGLDLHLLLTALPEGCHAIETTPGSYLVTGTIDPQVVSTVTSWCAQHGVLASELQVARRSLEDVFLELTGRELRP</sequence>
<evidence type="ECO:0000259" key="9">
    <source>
        <dbReference type="PROSITE" id="PS50893"/>
    </source>
</evidence>
<keyword evidence="4" id="KW-0547">Nucleotide-binding</keyword>
<name>A0A8J3FUY3_9PSEU</name>
<dbReference type="CDD" id="cd03230">
    <property type="entry name" value="ABC_DR_subfamily_A"/>
    <property type="match status" value="1"/>
</dbReference>
<comment type="subcellular location">
    <subcellularLocation>
        <location evidence="1">Cell membrane</location>
        <topology evidence="1">Peripheral membrane protein</topology>
    </subcellularLocation>
</comment>
<keyword evidence="5 10" id="KW-0067">ATP-binding</keyword>
<feature type="domain" description="ABC transporter" evidence="9">
    <location>
        <begin position="37"/>
        <end position="262"/>
    </location>
</feature>
<gene>
    <name evidence="10" type="ORF">GCM10012275_37340</name>
</gene>
<dbReference type="Proteomes" id="UP000637578">
    <property type="component" value="Unassembled WGS sequence"/>
</dbReference>
<keyword evidence="7" id="KW-0472">Membrane</keyword>
<dbReference type="PANTHER" id="PTHR42711:SF16">
    <property type="entry name" value="ABC TRANSPORTER ATP-BINDING PROTEIN"/>
    <property type="match status" value="1"/>
</dbReference>
<keyword evidence="11" id="KW-1185">Reference proteome</keyword>
<dbReference type="SMART" id="SM00382">
    <property type="entry name" value="AAA"/>
    <property type="match status" value="1"/>
</dbReference>
<keyword evidence="6" id="KW-1278">Translocase</keyword>
<dbReference type="PROSITE" id="PS50893">
    <property type="entry name" value="ABC_TRANSPORTER_2"/>
    <property type="match status" value="1"/>
</dbReference>
<evidence type="ECO:0000313" key="11">
    <source>
        <dbReference type="Proteomes" id="UP000637578"/>
    </source>
</evidence>
<dbReference type="PANTHER" id="PTHR42711">
    <property type="entry name" value="ABC TRANSPORTER ATP-BINDING PROTEIN"/>
    <property type="match status" value="1"/>
</dbReference>
<dbReference type="InterPro" id="IPR050763">
    <property type="entry name" value="ABC_transporter_ATP-binding"/>
</dbReference>
<dbReference type="GO" id="GO:0016887">
    <property type="term" value="F:ATP hydrolysis activity"/>
    <property type="evidence" value="ECO:0007669"/>
    <property type="project" value="InterPro"/>
</dbReference>
<protein>
    <submittedName>
        <fullName evidence="10">Spermidine/putrescine ABC transporter ATP-binding protein</fullName>
    </submittedName>
</protein>
<evidence type="ECO:0000256" key="1">
    <source>
        <dbReference type="ARBA" id="ARBA00004202"/>
    </source>
</evidence>
<dbReference type="InterPro" id="IPR003593">
    <property type="entry name" value="AAA+_ATPase"/>
</dbReference>
<evidence type="ECO:0000256" key="3">
    <source>
        <dbReference type="ARBA" id="ARBA00022475"/>
    </source>
</evidence>
<dbReference type="GO" id="GO:0005524">
    <property type="term" value="F:ATP binding"/>
    <property type="evidence" value="ECO:0007669"/>
    <property type="project" value="UniProtKB-KW"/>
</dbReference>
<evidence type="ECO:0000256" key="7">
    <source>
        <dbReference type="ARBA" id="ARBA00023136"/>
    </source>
</evidence>
<keyword evidence="3" id="KW-1003">Cell membrane</keyword>
<evidence type="ECO:0000256" key="4">
    <source>
        <dbReference type="ARBA" id="ARBA00022741"/>
    </source>
</evidence>